<evidence type="ECO:0000313" key="7">
    <source>
        <dbReference type="EMBL" id="MBB6050899.1"/>
    </source>
</evidence>
<comment type="caution">
    <text evidence="7">The sequence shown here is derived from an EMBL/GenBank/DDBJ whole genome shotgun (WGS) entry which is preliminary data.</text>
</comment>
<gene>
    <name evidence="7" type="ORF">HNQ39_002690</name>
</gene>
<dbReference type="PANTHER" id="PTHR43370:SF1">
    <property type="entry name" value="GUANOSINE ABC TRANSPORTER PERMEASE PROTEIN NUPQ"/>
    <property type="match status" value="1"/>
</dbReference>
<keyword evidence="7" id="KW-0762">Sugar transport</keyword>
<evidence type="ECO:0000313" key="8">
    <source>
        <dbReference type="Proteomes" id="UP000520814"/>
    </source>
</evidence>
<keyword evidence="3 6" id="KW-0812">Transmembrane</keyword>
<feature type="transmembrane region" description="Helical" evidence="6">
    <location>
        <begin position="27"/>
        <end position="50"/>
    </location>
</feature>
<dbReference type="EMBL" id="JACHGW010000002">
    <property type="protein sequence ID" value="MBB6050899.1"/>
    <property type="molecule type" value="Genomic_DNA"/>
</dbReference>
<evidence type="ECO:0000256" key="6">
    <source>
        <dbReference type="SAM" id="Phobius"/>
    </source>
</evidence>
<feature type="transmembrane region" description="Helical" evidence="6">
    <location>
        <begin position="170"/>
        <end position="191"/>
    </location>
</feature>
<accession>A0A7W9W5X9</accession>
<proteinExistence type="predicted"/>
<evidence type="ECO:0000256" key="1">
    <source>
        <dbReference type="ARBA" id="ARBA00004651"/>
    </source>
</evidence>
<evidence type="ECO:0000256" key="4">
    <source>
        <dbReference type="ARBA" id="ARBA00022989"/>
    </source>
</evidence>
<evidence type="ECO:0000256" key="2">
    <source>
        <dbReference type="ARBA" id="ARBA00022475"/>
    </source>
</evidence>
<dbReference type="AlphaFoldDB" id="A0A7W9W5X9"/>
<feature type="transmembrane region" description="Helical" evidence="6">
    <location>
        <begin position="57"/>
        <end position="79"/>
    </location>
</feature>
<evidence type="ECO:0000256" key="3">
    <source>
        <dbReference type="ARBA" id="ARBA00022692"/>
    </source>
</evidence>
<sequence>MDFLAAMLRLWAPLGLAALGGTLSERVGVIALGLEAMLLAGAYTAVAVAAKTGSAALGALAGALAGALVGLLHACLVLFARVPAVLSGVGLNLGLLGLTTFLLRAHGEVGLSTQARFPAELAIPLALALVLALAFLLGQTPLGLRLRACGEKPEAVRAAGLNPDRLRLGAVSGAGGLAGLGGVLLALMGLGEFTENMTSGRGYIALAAVILGRWSPLGAAGAALLFTAGDALVGTLQNAGLAKALPPDLLQLLPYLAALVALGLVKGRGQAPASLSTT</sequence>
<keyword evidence="4 6" id="KW-1133">Transmembrane helix</keyword>
<dbReference type="Proteomes" id="UP000520814">
    <property type="component" value="Unassembled WGS sequence"/>
</dbReference>
<feature type="transmembrane region" description="Helical" evidence="6">
    <location>
        <begin position="85"/>
        <end position="105"/>
    </location>
</feature>
<evidence type="ECO:0000256" key="5">
    <source>
        <dbReference type="ARBA" id="ARBA00023136"/>
    </source>
</evidence>
<feature type="transmembrane region" description="Helical" evidence="6">
    <location>
        <begin position="117"/>
        <end position="137"/>
    </location>
</feature>
<dbReference type="GO" id="GO:0005886">
    <property type="term" value="C:plasma membrane"/>
    <property type="evidence" value="ECO:0007669"/>
    <property type="project" value="UniProtKB-SubCell"/>
</dbReference>
<dbReference type="RefSeq" id="WP_184196699.1">
    <property type="nucleotide sequence ID" value="NZ_JACHGW010000002.1"/>
</dbReference>
<name>A0A7W9W5X9_ARMRO</name>
<dbReference type="InterPro" id="IPR001851">
    <property type="entry name" value="ABC_transp_permease"/>
</dbReference>
<feature type="transmembrane region" description="Helical" evidence="6">
    <location>
        <begin position="203"/>
        <end position="229"/>
    </location>
</feature>
<reference evidence="7 8" key="1">
    <citation type="submission" date="2020-08" db="EMBL/GenBank/DDBJ databases">
        <title>Genomic Encyclopedia of Type Strains, Phase IV (KMG-IV): sequencing the most valuable type-strain genomes for metagenomic binning, comparative biology and taxonomic classification.</title>
        <authorList>
            <person name="Goeker M."/>
        </authorList>
    </citation>
    <scope>NUCLEOTIDE SEQUENCE [LARGE SCALE GENOMIC DNA]</scope>
    <source>
        <strain evidence="7 8">DSM 23562</strain>
    </source>
</reference>
<comment type="subcellular location">
    <subcellularLocation>
        <location evidence="1">Cell membrane</location>
        <topology evidence="1">Multi-pass membrane protein</topology>
    </subcellularLocation>
</comment>
<keyword evidence="7" id="KW-0813">Transport</keyword>
<dbReference type="Pfam" id="PF02653">
    <property type="entry name" value="BPD_transp_2"/>
    <property type="match status" value="1"/>
</dbReference>
<keyword evidence="8" id="KW-1185">Reference proteome</keyword>
<dbReference type="PANTHER" id="PTHR43370">
    <property type="entry name" value="SUGAR ABC TRANSPORTER INTEGRAL MEMBRANE PROTEIN-RELATED"/>
    <property type="match status" value="1"/>
</dbReference>
<protein>
    <submittedName>
        <fullName evidence="7">Simple sugar transport system permease protein</fullName>
    </submittedName>
</protein>
<keyword evidence="5 6" id="KW-0472">Membrane</keyword>
<keyword evidence="2" id="KW-1003">Cell membrane</keyword>
<organism evidence="7 8">
    <name type="scientific">Armatimonas rosea</name>
    <dbReference type="NCBI Taxonomy" id="685828"/>
    <lineage>
        <taxon>Bacteria</taxon>
        <taxon>Bacillati</taxon>
        <taxon>Armatimonadota</taxon>
        <taxon>Armatimonadia</taxon>
        <taxon>Armatimonadales</taxon>
        <taxon>Armatimonadaceae</taxon>
        <taxon>Armatimonas</taxon>
    </lineage>
</organism>
<dbReference type="GO" id="GO:0022857">
    <property type="term" value="F:transmembrane transporter activity"/>
    <property type="evidence" value="ECO:0007669"/>
    <property type="project" value="InterPro"/>
</dbReference>